<sequence length="77" mass="8415">MEYKKIQQNELQFRSLTGLSPAEKVDVRGNRTVPLVSATASRDKDGIIHISLSNIDADEAQEMTIEIPSSKATKVSG</sequence>
<proteinExistence type="predicted"/>
<protein>
    <submittedName>
        <fullName evidence="1">Uncharacterized protein</fullName>
    </submittedName>
</protein>
<name>A0A5J4RA88_9ZZZZ</name>
<organism evidence="1">
    <name type="scientific">termite gut metagenome</name>
    <dbReference type="NCBI Taxonomy" id="433724"/>
    <lineage>
        <taxon>unclassified sequences</taxon>
        <taxon>metagenomes</taxon>
        <taxon>organismal metagenomes</taxon>
    </lineage>
</organism>
<comment type="caution">
    <text evidence="1">The sequence shown here is derived from an EMBL/GenBank/DDBJ whole genome shotgun (WGS) entry which is preliminary data.</text>
</comment>
<reference evidence="1" key="1">
    <citation type="submission" date="2019-03" db="EMBL/GenBank/DDBJ databases">
        <title>Single cell metagenomics reveals metabolic interactions within the superorganism composed of flagellate Streblomastix strix and complex community of Bacteroidetes bacteria on its surface.</title>
        <authorList>
            <person name="Treitli S.C."/>
            <person name="Kolisko M."/>
            <person name="Husnik F."/>
            <person name="Keeling P."/>
            <person name="Hampl V."/>
        </authorList>
    </citation>
    <scope>NUCLEOTIDE SEQUENCE</scope>
    <source>
        <strain evidence="1">STM</strain>
    </source>
</reference>
<dbReference type="AlphaFoldDB" id="A0A5J4RA88"/>
<dbReference type="SUPFAM" id="SSF51011">
    <property type="entry name" value="Glycosyl hydrolase domain"/>
    <property type="match status" value="1"/>
</dbReference>
<dbReference type="Gene3D" id="2.60.40.1180">
    <property type="entry name" value="Golgi alpha-mannosidase II"/>
    <property type="match status" value="1"/>
</dbReference>
<dbReference type="InterPro" id="IPR013780">
    <property type="entry name" value="Glyco_hydro_b"/>
</dbReference>
<evidence type="ECO:0000313" key="1">
    <source>
        <dbReference type="EMBL" id="KAA6330475.1"/>
    </source>
</evidence>
<dbReference type="EMBL" id="SNRY01001498">
    <property type="protein sequence ID" value="KAA6330475.1"/>
    <property type="molecule type" value="Genomic_DNA"/>
</dbReference>
<gene>
    <name evidence="1" type="ORF">EZS27_020824</name>
</gene>
<accession>A0A5J4RA88</accession>